<protein>
    <recommendedName>
        <fullName evidence="4">FHA domain-containing protein</fullName>
    </recommendedName>
</protein>
<reference evidence="2 3" key="1">
    <citation type="submission" date="2023-02" db="EMBL/GenBank/DDBJ databases">
        <title>LHISI_Scaffold_Assembly.</title>
        <authorList>
            <person name="Stuart O.P."/>
            <person name="Cleave R."/>
            <person name="Magrath M.J.L."/>
            <person name="Mikheyev A.S."/>
        </authorList>
    </citation>
    <scope>NUCLEOTIDE SEQUENCE [LARGE SCALE GENOMIC DNA]</scope>
    <source>
        <strain evidence="2">Daus_M_001</strain>
        <tissue evidence="2">Leg muscle</tissue>
    </source>
</reference>
<comment type="caution">
    <text evidence="2">The sequence shown here is derived from an EMBL/GenBank/DDBJ whole genome shotgun (WGS) entry which is preliminary data.</text>
</comment>
<evidence type="ECO:0000313" key="2">
    <source>
        <dbReference type="EMBL" id="KAJ8874825.1"/>
    </source>
</evidence>
<feature type="compositionally biased region" description="Basic and acidic residues" evidence="1">
    <location>
        <begin position="1"/>
        <end position="17"/>
    </location>
</feature>
<evidence type="ECO:0000256" key="1">
    <source>
        <dbReference type="SAM" id="MobiDB-lite"/>
    </source>
</evidence>
<proteinExistence type="predicted"/>
<dbReference type="EMBL" id="JARBHB010000009">
    <property type="protein sequence ID" value="KAJ8874825.1"/>
    <property type="molecule type" value="Genomic_DNA"/>
</dbReference>
<dbReference type="Proteomes" id="UP001159363">
    <property type="component" value="Chromosome 8"/>
</dbReference>
<evidence type="ECO:0000313" key="3">
    <source>
        <dbReference type="Proteomes" id="UP001159363"/>
    </source>
</evidence>
<evidence type="ECO:0008006" key="4">
    <source>
        <dbReference type="Google" id="ProtNLM"/>
    </source>
</evidence>
<sequence length="268" mass="28577">MEQRRNLKAGETEDPRENPPTSGIVRGRSMLQLTSQHFTTRHWMGACEKLGGQWVGAAPRRGGVCVLEELQRCGSGAGAMSGGQQAARMPSADVDKPAWRPRCTGAAIVFFDVPLSPLAEVRATISSFRIYLPGGSCLGPPRMETSEDIDLLPSLALASSPAWGGPPTWQLQAGGALRPPIANCSATRHVSLASKMAKYLLANQQPISDCVPPSPHTRATAMPVEGEEGSTAELHECKVGEKLVTRRHAKIRGDPAGDRTWIALVGGK</sequence>
<accession>A0ABQ9GRZ9</accession>
<name>A0ABQ9GRZ9_9NEOP</name>
<gene>
    <name evidence="2" type="ORF">PR048_022714</name>
</gene>
<feature type="region of interest" description="Disordered" evidence="1">
    <location>
        <begin position="1"/>
        <end position="25"/>
    </location>
</feature>
<keyword evidence="3" id="KW-1185">Reference proteome</keyword>
<organism evidence="2 3">
    <name type="scientific">Dryococelus australis</name>
    <dbReference type="NCBI Taxonomy" id="614101"/>
    <lineage>
        <taxon>Eukaryota</taxon>
        <taxon>Metazoa</taxon>
        <taxon>Ecdysozoa</taxon>
        <taxon>Arthropoda</taxon>
        <taxon>Hexapoda</taxon>
        <taxon>Insecta</taxon>
        <taxon>Pterygota</taxon>
        <taxon>Neoptera</taxon>
        <taxon>Polyneoptera</taxon>
        <taxon>Phasmatodea</taxon>
        <taxon>Verophasmatodea</taxon>
        <taxon>Anareolatae</taxon>
        <taxon>Phasmatidae</taxon>
        <taxon>Eurycanthinae</taxon>
        <taxon>Dryococelus</taxon>
    </lineage>
</organism>